<proteinExistence type="inferred from homology"/>
<protein>
    <recommendedName>
        <fullName evidence="9">Type II secretion system protein GspF domain-containing protein</fullName>
    </recommendedName>
</protein>
<dbReference type="RefSeq" id="WP_156412726.1">
    <property type="nucleotide sequence ID" value="NZ_CP013189.1"/>
</dbReference>
<dbReference type="STRING" id="1249552.PS2015_2281"/>
<dbReference type="Gene3D" id="1.20.81.30">
    <property type="entry name" value="Type II secretion system (T2SS), domain F"/>
    <property type="match status" value="2"/>
</dbReference>
<dbReference type="EMBL" id="CP013189">
    <property type="protein sequence ID" value="ALO46916.1"/>
    <property type="molecule type" value="Genomic_DNA"/>
</dbReference>
<comment type="similarity">
    <text evidence="2">Belongs to the GSP F family.</text>
</comment>
<comment type="subcellular location">
    <subcellularLocation>
        <location evidence="1">Cell inner membrane</location>
        <topology evidence="1">Multi-pass membrane protein</topology>
    </subcellularLocation>
</comment>
<evidence type="ECO:0000313" key="11">
    <source>
        <dbReference type="Proteomes" id="UP000065641"/>
    </source>
</evidence>
<keyword evidence="5 8" id="KW-0812">Transmembrane</keyword>
<dbReference type="PANTHER" id="PTHR30012">
    <property type="entry name" value="GENERAL SECRETION PATHWAY PROTEIN"/>
    <property type="match status" value="1"/>
</dbReference>
<evidence type="ECO:0000256" key="6">
    <source>
        <dbReference type="ARBA" id="ARBA00022989"/>
    </source>
</evidence>
<feature type="transmembrane region" description="Helical" evidence="8">
    <location>
        <begin position="373"/>
        <end position="393"/>
    </location>
</feature>
<dbReference type="PANTHER" id="PTHR30012:SF7">
    <property type="entry name" value="PROTEIN TRANSPORT PROTEIN HOFC HOMOLOG"/>
    <property type="match status" value="1"/>
</dbReference>
<evidence type="ECO:0000256" key="4">
    <source>
        <dbReference type="ARBA" id="ARBA00022519"/>
    </source>
</evidence>
<reference evidence="10 11" key="1">
    <citation type="submission" date="2015-11" db="EMBL/GenBank/DDBJ databases">
        <authorList>
            <person name="Zhang Y."/>
            <person name="Guo Z."/>
        </authorList>
    </citation>
    <scope>NUCLEOTIDE SEQUENCE [LARGE SCALE GENOMIC DNA]</scope>
    <source>
        <strain evidence="10 11">KCTC 32221</strain>
    </source>
</reference>
<evidence type="ECO:0000259" key="9">
    <source>
        <dbReference type="Pfam" id="PF00482"/>
    </source>
</evidence>
<gene>
    <name evidence="10" type="ORF">PS2015_2281</name>
</gene>
<evidence type="ECO:0000256" key="2">
    <source>
        <dbReference type="ARBA" id="ARBA00005745"/>
    </source>
</evidence>
<evidence type="ECO:0000256" key="7">
    <source>
        <dbReference type="ARBA" id="ARBA00023136"/>
    </source>
</evidence>
<evidence type="ECO:0000313" key="10">
    <source>
        <dbReference type="EMBL" id="ALO46916.1"/>
    </source>
</evidence>
<evidence type="ECO:0000256" key="8">
    <source>
        <dbReference type="SAM" id="Phobius"/>
    </source>
</evidence>
<organism evidence="10 11">
    <name type="scientific">Pseudohongiella spirulinae</name>
    <dbReference type="NCBI Taxonomy" id="1249552"/>
    <lineage>
        <taxon>Bacteria</taxon>
        <taxon>Pseudomonadati</taxon>
        <taxon>Pseudomonadota</taxon>
        <taxon>Gammaproteobacteria</taxon>
        <taxon>Pseudomonadales</taxon>
        <taxon>Pseudohongiellaceae</taxon>
        <taxon>Pseudohongiella</taxon>
    </lineage>
</organism>
<evidence type="ECO:0000256" key="5">
    <source>
        <dbReference type="ARBA" id="ARBA00022692"/>
    </source>
</evidence>
<dbReference type="InterPro" id="IPR042094">
    <property type="entry name" value="T2SS_GspF_sf"/>
</dbReference>
<feature type="transmembrane region" description="Helical" evidence="8">
    <location>
        <begin position="161"/>
        <end position="184"/>
    </location>
</feature>
<dbReference type="FunFam" id="1.20.81.30:FF:000001">
    <property type="entry name" value="Type II secretion system protein F"/>
    <property type="match status" value="2"/>
</dbReference>
<keyword evidence="11" id="KW-1185">Reference proteome</keyword>
<dbReference type="Proteomes" id="UP000065641">
    <property type="component" value="Chromosome"/>
</dbReference>
<dbReference type="GO" id="GO:0015628">
    <property type="term" value="P:protein secretion by the type II secretion system"/>
    <property type="evidence" value="ECO:0007669"/>
    <property type="project" value="TreeGrafter"/>
</dbReference>
<dbReference type="AlphaFoldDB" id="A0A0S2KFV7"/>
<dbReference type="KEGG" id="pspi:PS2015_2281"/>
<sequence>MAGLSVYQWRGYDREQRVVSGQLQANNKQAVKVQLLAEGVIVTSAKKIRQERAAIKLPHKKMILDALEQLANLLSAGLPLTQALDVIAGANANRALHTLLLNIHQQISRGSTLTEALRQHPRCFQTLTINLIGIGETSGKLEQMLTQVCIMQRQQMHTRALLIRAMQYPAIVLTVAVLVIWLMLTRIVPAFAGNYESLDAELPALTQSVMHVAQLANSCGPGVLIVAVLISVSWVAIQRRSSRVGLWTDRHLQSIPILGHIIQSGTLHRICFTLAITMHSGLNLLACLQAAAKACGNRYYEQQLKSIAVQIEKGDSLYQAVRTAGAFPVMIEQMVKAGEESGTLENMLQKCAVHYRESLESSVHVLTSLLEPLLMTVLGLVIGILMLAMYLPVFNLGSVL</sequence>
<dbReference type="PRINTS" id="PR00812">
    <property type="entry name" value="BCTERIALGSPF"/>
</dbReference>
<dbReference type="InterPro" id="IPR003004">
    <property type="entry name" value="GspF/PilC"/>
</dbReference>
<dbReference type="Pfam" id="PF00482">
    <property type="entry name" value="T2SSF"/>
    <property type="match status" value="2"/>
</dbReference>
<keyword evidence="4" id="KW-0997">Cell inner membrane</keyword>
<name>A0A0S2KFV7_9GAMM</name>
<accession>A0A0S2KFV7</accession>
<feature type="domain" description="Type II secretion system protein GspF" evidence="9">
    <location>
        <begin position="272"/>
        <end position="392"/>
    </location>
</feature>
<feature type="transmembrane region" description="Helical" evidence="8">
    <location>
        <begin position="215"/>
        <end position="237"/>
    </location>
</feature>
<evidence type="ECO:0000256" key="1">
    <source>
        <dbReference type="ARBA" id="ARBA00004429"/>
    </source>
</evidence>
<dbReference type="OrthoDB" id="9805682at2"/>
<dbReference type="GO" id="GO:0005886">
    <property type="term" value="C:plasma membrane"/>
    <property type="evidence" value="ECO:0007669"/>
    <property type="project" value="UniProtKB-SubCell"/>
</dbReference>
<keyword evidence="3" id="KW-1003">Cell membrane</keyword>
<keyword evidence="6 8" id="KW-1133">Transmembrane helix</keyword>
<evidence type="ECO:0000256" key="3">
    <source>
        <dbReference type="ARBA" id="ARBA00022475"/>
    </source>
</evidence>
<keyword evidence="7 8" id="KW-0472">Membrane</keyword>
<feature type="domain" description="Type II secretion system protein GspF" evidence="9">
    <location>
        <begin position="67"/>
        <end position="189"/>
    </location>
</feature>
<dbReference type="InterPro" id="IPR018076">
    <property type="entry name" value="T2SS_GspF_dom"/>
</dbReference>